<comment type="caution">
    <text evidence="7">The sequence shown here is derived from an EMBL/GenBank/DDBJ whole genome shotgun (WGS) entry which is preliminary data.</text>
</comment>
<accession>A0AAN6LVE7</accession>
<dbReference type="PANTHER" id="PTHR21286:SF0">
    <property type="entry name" value="NUCLEAR PORE COMPLEX PROTEIN NUP160"/>
    <property type="match status" value="1"/>
</dbReference>
<comment type="subcellular location">
    <subcellularLocation>
        <location evidence="1">Nucleus</location>
    </subcellularLocation>
</comment>
<dbReference type="InterPro" id="IPR021717">
    <property type="entry name" value="Nucleoporin_Nup160"/>
</dbReference>
<gene>
    <name evidence="7" type="ORF">GRF29_106g757887</name>
</gene>
<dbReference type="AlphaFoldDB" id="A0AAN6LVE7"/>
<dbReference type="Pfam" id="PF11715">
    <property type="entry name" value="Beta-prop_Nup120_160"/>
    <property type="match status" value="1"/>
</dbReference>
<keyword evidence="2" id="KW-0813">Transport</keyword>
<keyword evidence="3" id="KW-0539">Nucleus</keyword>
<dbReference type="InterPro" id="IPR048884">
    <property type="entry name" value="Nup120_helical"/>
</dbReference>
<evidence type="ECO:0000259" key="6">
    <source>
        <dbReference type="Pfam" id="PF23300"/>
    </source>
</evidence>
<dbReference type="Pfam" id="PF23300">
    <property type="entry name" value="HEAT_Nup120"/>
    <property type="match status" value="1"/>
</dbReference>
<sequence>MVRNAGSCLYKEARLNVEPAFPGSTIAFTLPATNAIGFGTRAKRTVYDETDVGKDDDAFTKRHLASDGSVYFRHRLAYPRTFLWRLLDDRKTLEIQTVDLENDERSAYEANLTLLLHFPSPVRPFCVAFAEPHDPTQNTITAFAITTNNDLFTLTIPCGFFSKESASEIDVDQWCKRTTPSLLQANVAYRLVAVGVNQLLVSLNNGGILRLSRENKDDIVWKEATFQQTNWSLTLRGVLPWKGQQTVRYGNIDLAASTAASMTLSPNRKQIISVCLDHTLRMFNIESGKLTRQHDLLDMNNDANDRSQSDLLGPSQSGFMQVIEISGFGDVAYFLIVYSPIQHEFKFYGVRSVDEARPDAFIDMQPDFAFVPPIDDLMDTSVWTLEEFYIMPSSSGWKGTQLWIRARSGPSSRVYSITFDPTEDVEGLNRVWNNEWTTVDSGSLTIDGLKKNPMNPAEQEWDPSDLYEVDISERWLEFLFVPGRFTVATLETALLTLRKGLERDRSVTKLKGSLKDRLCATVAEAARANFTGNDSDIYEHFVAEQWQSYYGLVKDLHKRRGESLCLVYDPVSELPWLVLSDYVCAIHKSSDAEAILDNSAVLTSRYQPSAFLRKALHRPEAKTLEVCRLLNAAASFRRRLSSTFQQDLKRYLHADLLQTCSMTIVDRMEQLEADCDLSTILTEDDLASLVEDLGTDIHQLNTTLFQNALRTLKFDKQKGKPRSKQTARYGFKTLMRICSESLDYNYERLLDLLVLILFMQYEEDLSADFDASTVFHDLTNEFKDWLVLNWIATTVWSHQTPTGTASTRWMKEYDQASKTSSQFPITQTTLEGMFGHTAGSIEIPINLKSEFPTYWSQGWLSSIFSPPDQPNHTFDSAVEDMMGKLLLQKEYDLASDFSKFLPESNWSSYLKGRLHIALGENHLASLSLQKPAYNLALGIGFSIDMSDTAHLVPELEQDMFSDGLPRYYNHVLGLFEKARAYSYASEFAQLGLNSMMGSEDQNLKSELLQRLFTASMQTSRFEEAYTALVRHSDSALKLSSLKTLVTSMVAQSQTAALLQFPLMGLVEEMDTILSELCQKTLNIGSGPPYHQILYSFRISRGNFRGAATILYERLQRLRTTSSQIHDPADQSMIQCYLMIINALSSVSPEDAYILADQRIDEGLPQFLHGPIGTAKKLLKRHIVTLDTLRKEYQAELDRVAAIENGNFAFMDPADDMDIL</sequence>
<dbReference type="PANTHER" id="PTHR21286">
    <property type="entry name" value="NUCLEAR PORE COMPLEX PROTEIN NUP160"/>
    <property type="match status" value="1"/>
</dbReference>
<dbReference type="Proteomes" id="UP001280581">
    <property type="component" value="Unassembled WGS sequence"/>
</dbReference>
<evidence type="ECO:0000259" key="5">
    <source>
        <dbReference type="Pfam" id="PF21486"/>
    </source>
</evidence>
<feature type="domain" description="Nucleoporin nup120-like HEAT repeat" evidence="6">
    <location>
        <begin position="881"/>
        <end position="1049"/>
    </location>
</feature>
<dbReference type="Pfam" id="PF21486">
    <property type="entry name" value="NUP120_helical"/>
    <property type="match status" value="1"/>
</dbReference>
<keyword evidence="8" id="KW-1185">Reference proteome</keyword>
<dbReference type="GO" id="GO:0017056">
    <property type="term" value="F:structural constituent of nuclear pore"/>
    <property type="evidence" value="ECO:0007669"/>
    <property type="project" value="TreeGrafter"/>
</dbReference>
<dbReference type="InterPro" id="IPR059141">
    <property type="entry name" value="Beta-prop_Nup120_160"/>
</dbReference>
<evidence type="ECO:0000259" key="4">
    <source>
        <dbReference type="Pfam" id="PF11715"/>
    </source>
</evidence>
<dbReference type="GO" id="GO:0005643">
    <property type="term" value="C:nuclear pore"/>
    <property type="evidence" value="ECO:0007669"/>
    <property type="project" value="UniProtKB-ARBA"/>
</dbReference>
<dbReference type="EMBL" id="WVTA01000010">
    <property type="protein sequence ID" value="KAK3203818.1"/>
    <property type="molecule type" value="Genomic_DNA"/>
</dbReference>
<evidence type="ECO:0000256" key="2">
    <source>
        <dbReference type="ARBA" id="ARBA00022448"/>
    </source>
</evidence>
<evidence type="ECO:0000313" key="7">
    <source>
        <dbReference type="EMBL" id="KAK3203818.1"/>
    </source>
</evidence>
<evidence type="ECO:0000256" key="1">
    <source>
        <dbReference type="ARBA" id="ARBA00004123"/>
    </source>
</evidence>
<proteinExistence type="predicted"/>
<evidence type="ECO:0000313" key="8">
    <source>
        <dbReference type="Proteomes" id="UP001280581"/>
    </source>
</evidence>
<feature type="domain" description="Nucleoporin Nup120 helical" evidence="5">
    <location>
        <begin position="652"/>
        <end position="778"/>
    </location>
</feature>
<feature type="domain" description="Nucleoporin Nup120/160 beta-propeller" evidence="4">
    <location>
        <begin position="80"/>
        <end position="593"/>
    </location>
</feature>
<name>A0AAN6LVE7_9PLEO</name>
<dbReference type="InterPro" id="IPR056548">
    <property type="entry name" value="HEAT_Nup120"/>
</dbReference>
<dbReference type="SUPFAM" id="SSF50998">
    <property type="entry name" value="Quinoprotein alcohol dehydrogenase-like"/>
    <property type="match status" value="1"/>
</dbReference>
<evidence type="ECO:0000256" key="3">
    <source>
        <dbReference type="ARBA" id="ARBA00023242"/>
    </source>
</evidence>
<organism evidence="7 8">
    <name type="scientific">Pseudopithomyces chartarum</name>
    <dbReference type="NCBI Taxonomy" id="1892770"/>
    <lineage>
        <taxon>Eukaryota</taxon>
        <taxon>Fungi</taxon>
        <taxon>Dikarya</taxon>
        <taxon>Ascomycota</taxon>
        <taxon>Pezizomycotina</taxon>
        <taxon>Dothideomycetes</taxon>
        <taxon>Pleosporomycetidae</taxon>
        <taxon>Pleosporales</taxon>
        <taxon>Massarineae</taxon>
        <taxon>Didymosphaeriaceae</taxon>
        <taxon>Pseudopithomyces</taxon>
    </lineage>
</organism>
<protein>
    <submittedName>
        <fullName evidence="7">Uncharacterized protein</fullName>
    </submittedName>
</protein>
<dbReference type="InterPro" id="IPR011047">
    <property type="entry name" value="Quinoprotein_ADH-like_sf"/>
</dbReference>
<reference evidence="7 8" key="1">
    <citation type="submission" date="2021-02" db="EMBL/GenBank/DDBJ databases">
        <title>Genome assembly of Pseudopithomyces chartarum.</title>
        <authorList>
            <person name="Jauregui R."/>
            <person name="Singh J."/>
            <person name="Voisey C."/>
        </authorList>
    </citation>
    <scope>NUCLEOTIDE SEQUENCE [LARGE SCALE GENOMIC DNA]</scope>
    <source>
        <strain evidence="7 8">AGR01</strain>
    </source>
</reference>